<gene>
    <name evidence="22" type="ORF">FYJ29_01250</name>
</gene>
<keyword evidence="23" id="KW-1185">Reference proteome</keyword>
<evidence type="ECO:0000256" key="14">
    <source>
        <dbReference type="ARBA" id="ARBA00023268"/>
    </source>
</evidence>
<keyword evidence="15" id="KW-0961">Cell wall biogenesis/degradation</keyword>
<keyword evidence="19" id="KW-0812">Transmembrane</keyword>
<evidence type="ECO:0000313" key="23">
    <source>
        <dbReference type="Proteomes" id="UP000483362"/>
    </source>
</evidence>
<evidence type="ECO:0000256" key="9">
    <source>
        <dbReference type="ARBA" id="ARBA00022679"/>
    </source>
</evidence>
<dbReference type="InterPro" id="IPR050396">
    <property type="entry name" value="Glycosyltr_51/Transpeptidase"/>
</dbReference>
<comment type="similarity">
    <text evidence="4">In the N-terminal section; belongs to the glycosyltransferase 51 family.</text>
</comment>
<dbReference type="RefSeq" id="WP_154327026.1">
    <property type="nucleotide sequence ID" value="NZ_CP045696.1"/>
</dbReference>
<dbReference type="InterPro" id="IPR012338">
    <property type="entry name" value="Beta-lactam/transpept-like"/>
</dbReference>
<evidence type="ECO:0000256" key="19">
    <source>
        <dbReference type="SAM" id="Phobius"/>
    </source>
</evidence>
<name>A0A6L5XD31_9BACT</name>
<comment type="pathway">
    <text evidence="2">Cell wall biogenesis; peptidoglycan biosynthesis.</text>
</comment>
<reference evidence="22 23" key="1">
    <citation type="submission" date="2019-08" db="EMBL/GenBank/DDBJ databases">
        <title>In-depth cultivation of the pig gut microbiome towards novel bacterial diversity and tailored functional studies.</title>
        <authorList>
            <person name="Wylensek D."/>
            <person name="Hitch T.C.A."/>
            <person name="Clavel T."/>
        </authorList>
    </citation>
    <scope>NUCLEOTIDE SEQUENCE [LARGE SCALE GENOMIC DNA]</scope>
    <source>
        <strain evidence="22 23">Oil-RF-744-WCA-WT-10</strain>
    </source>
</reference>
<evidence type="ECO:0000256" key="2">
    <source>
        <dbReference type="ARBA" id="ARBA00004752"/>
    </source>
</evidence>
<organism evidence="22 23">
    <name type="scientific">Sodaliphilus pleomorphus</name>
    <dbReference type="NCBI Taxonomy" id="2606626"/>
    <lineage>
        <taxon>Bacteria</taxon>
        <taxon>Pseudomonadati</taxon>
        <taxon>Bacteroidota</taxon>
        <taxon>Bacteroidia</taxon>
        <taxon>Bacteroidales</taxon>
        <taxon>Muribaculaceae</taxon>
        <taxon>Sodaliphilus</taxon>
    </lineage>
</organism>
<keyword evidence="5" id="KW-1003">Cell membrane</keyword>
<dbReference type="Gene3D" id="3.40.710.10">
    <property type="entry name" value="DD-peptidase/beta-lactamase superfamily"/>
    <property type="match status" value="2"/>
</dbReference>
<keyword evidence="6" id="KW-0121">Carboxypeptidase</keyword>
<keyword evidence="13 19" id="KW-0472">Membrane</keyword>
<feature type="transmembrane region" description="Helical" evidence="19">
    <location>
        <begin position="20"/>
        <end position="43"/>
    </location>
</feature>
<evidence type="ECO:0000313" key="22">
    <source>
        <dbReference type="EMBL" id="MSS16402.1"/>
    </source>
</evidence>
<feature type="domain" description="Glycosyl transferase family 51" evidence="21">
    <location>
        <begin position="72"/>
        <end position="253"/>
    </location>
</feature>
<dbReference type="PANTHER" id="PTHR32282:SF11">
    <property type="entry name" value="PENICILLIN-BINDING PROTEIN 1B"/>
    <property type="match status" value="1"/>
</dbReference>
<dbReference type="GO" id="GO:0008360">
    <property type="term" value="P:regulation of cell shape"/>
    <property type="evidence" value="ECO:0007669"/>
    <property type="project" value="UniProtKB-KW"/>
</dbReference>
<evidence type="ECO:0000256" key="17">
    <source>
        <dbReference type="ARBA" id="ARBA00049902"/>
    </source>
</evidence>
<feature type="domain" description="Penicillin-binding protein transpeptidase" evidence="20">
    <location>
        <begin position="471"/>
        <end position="704"/>
    </location>
</feature>
<sequence length="812" mass="91881">MEKQGTSAKNWRRWHRNQVIVKSLWWALGGFFALMFILFVLIYNGVIGYMPTIEALRNPTDKFASTLYTADGKEMGKFYRSKGNRTYVDYEQMSKYLRDALIATEDVRFEEHSGVDVRALFRSLVKRIIMGQASAGGGSTITQQLAKQLYTPESSNLFQRALQKPIEWVIAIKLERYYTKEEIIKMYFNQFDFLNNAVGIKSAAWVYYGKQPKDLDVQESATLVGMCKNPSYFNPFRFPERVKQRRNVVLSQMYKAGMLTAEDMDALKKSDLNLHEHAVDTHEGGIAPYFREELRRIMMADEPVRSHYSNINAYNADKYNWDNNPLYGWCKKNKKIDGSNYDIYSDGLKIYTTIDSRMQQHAEDAVRQHMIEEQKRFLANECGGSYKNPYTRNPDELSARGREAVIKLGVRSSDRYRAMKAEGLTDQEIMSAFKQPREMRLFSYDGEVTRMMSPLDSMLYMKTFLRCGMMSMDPVTGKVKAYVGGPDFKHFKYDMVATGARQIGSTVKPFIYAMAMQNGLNPCSTDFENSQPVYGGWAPGGGSHGLGGHPQLRDALARSSNWIPPRILDKFTPDKEVEMMHNDFGITSDLKPNLTLSLGSCEISLYEMVSAYSAFANYGSRVLPMMVSQICDAHGNVIAEFYPKRNQAISPASAYRMVDMLRAVVTHGTATSHIAPYNLKGDVCGKTGTTNFNADAWFMGFTPELITGVWFGGEDRYIHFASTGEGQGAAAALPIFGLYMRAVYDDKSLPYSEDAAFNIPADFVMCPSRIGYDDETKHRHSSHHASGSSNAALEHEQRQQAQDQEAVNALLE</sequence>
<evidence type="ECO:0000256" key="13">
    <source>
        <dbReference type="ARBA" id="ARBA00023136"/>
    </source>
</evidence>
<keyword evidence="8" id="KW-0328">Glycosyltransferase</keyword>
<keyword evidence="9" id="KW-0808">Transferase</keyword>
<feature type="region of interest" description="Disordered" evidence="18">
    <location>
        <begin position="775"/>
        <end position="812"/>
    </location>
</feature>
<accession>A0A6L5XD31</accession>
<dbReference type="Proteomes" id="UP000483362">
    <property type="component" value="Unassembled WGS sequence"/>
</dbReference>
<dbReference type="GO" id="GO:0071555">
    <property type="term" value="P:cell wall organization"/>
    <property type="evidence" value="ECO:0007669"/>
    <property type="project" value="UniProtKB-KW"/>
</dbReference>
<proteinExistence type="inferred from homology"/>
<dbReference type="GO" id="GO:0009252">
    <property type="term" value="P:peptidoglycan biosynthetic process"/>
    <property type="evidence" value="ECO:0007669"/>
    <property type="project" value="UniProtKB-KW"/>
</dbReference>
<evidence type="ECO:0000256" key="12">
    <source>
        <dbReference type="ARBA" id="ARBA00022984"/>
    </source>
</evidence>
<dbReference type="GO" id="GO:0008955">
    <property type="term" value="F:peptidoglycan glycosyltransferase activity"/>
    <property type="evidence" value="ECO:0007669"/>
    <property type="project" value="UniProtKB-EC"/>
</dbReference>
<comment type="subcellular location">
    <subcellularLocation>
        <location evidence="1">Cell membrane</location>
    </subcellularLocation>
</comment>
<dbReference type="InterPro" id="IPR001460">
    <property type="entry name" value="PCN-bd_Tpept"/>
</dbReference>
<keyword evidence="7" id="KW-0645">Protease</keyword>
<keyword evidence="10" id="KW-0378">Hydrolase</keyword>
<dbReference type="SUPFAM" id="SSF53955">
    <property type="entry name" value="Lysozyme-like"/>
    <property type="match status" value="1"/>
</dbReference>
<evidence type="ECO:0000256" key="16">
    <source>
        <dbReference type="ARBA" id="ARBA00034000"/>
    </source>
</evidence>
<evidence type="ECO:0000256" key="10">
    <source>
        <dbReference type="ARBA" id="ARBA00022801"/>
    </source>
</evidence>
<comment type="catalytic activity">
    <reaction evidence="17">
        <text>[GlcNAc-(1-&gt;4)-Mur2Ac(oyl-L-Ala-gamma-D-Glu-L-Lys-D-Ala-D-Ala)](n)-di-trans,octa-cis-undecaprenyl diphosphate + beta-D-GlcNAc-(1-&gt;4)-Mur2Ac(oyl-L-Ala-gamma-D-Glu-L-Lys-D-Ala-D-Ala)-di-trans,octa-cis-undecaprenyl diphosphate = [GlcNAc-(1-&gt;4)-Mur2Ac(oyl-L-Ala-gamma-D-Glu-L-Lys-D-Ala-D-Ala)](n+1)-di-trans,octa-cis-undecaprenyl diphosphate + di-trans,octa-cis-undecaprenyl diphosphate + H(+)</text>
        <dbReference type="Rhea" id="RHEA:23708"/>
        <dbReference type="Rhea" id="RHEA-COMP:9602"/>
        <dbReference type="Rhea" id="RHEA-COMP:9603"/>
        <dbReference type="ChEBI" id="CHEBI:15378"/>
        <dbReference type="ChEBI" id="CHEBI:58405"/>
        <dbReference type="ChEBI" id="CHEBI:60033"/>
        <dbReference type="ChEBI" id="CHEBI:78435"/>
        <dbReference type="EC" id="2.4.99.28"/>
    </reaction>
</comment>
<dbReference type="InterPro" id="IPR036950">
    <property type="entry name" value="PBP_transglycosylase"/>
</dbReference>
<evidence type="ECO:0000256" key="3">
    <source>
        <dbReference type="ARBA" id="ARBA00007090"/>
    </source>
</evidence>
<dbReference type="GO" id="GO:0005886">
    <property type="term" value="C:plasma membrane"/>
    <property type="evidence" value="ECO:0007669"/>
    <property type="project" value="UniProtKB-SubCell"/>
</dbReference>
<evidence type="ECO:0000259" key="21">
    <source>
        <dbReference type="Pfam" id="PF00912"/>
    </source>
</evidence>
<evidence type="ECO:0000256" key="18">
    <source>
        <dbReference type="SAM" id="MobiDB-lite"/>
    </source>
</evidence>
<dbReference type="GO" id="GO:0008658">
    <property type="term" value="F:penicillin binding"/>
    <property type="evidence" value="ECO:0007669"/>
    <property type="project" value="InterPro"/>
</dbReference>
<dbReference type="Pfam" id="PF00905">
    <property type="entry name" value="Transpeptidase"/>
    <property type="match status" value="1"/>
</dbReference>
<comment type="catalytic activity">
    <reaction evidence="16">
        <text>Preferential cleavage: (Ac)2-L-Lys-D-Ala-|-D-Ala. Also transpeptidation of peptidyl-alanyl moieties that are N-acyl substituents of D-alanine.</text>
        <dbReference type="EC" id="3.4.16.4"/>
    </reaction>
</comment>
<dbReference type="GO" id="GO:0009002">
    <property type="term" value="F:serine-type D-Ala-D-Ala carboxypeptidase activity"/>
    <property type="evidence" value="ECO:0007669"/>
    <property type="project" value="UniProtKB-EC"/>
</dbReference>
<dbReference type="GO" id="GO:0006508">
    <property type="term" value="P:proteolysis"/>
    <property type="evidence" value="ECO:0007669"/>
    <property type="project" value="UniProtKB-KW"/>
</dbReference>
<evidence type="ECO:0000256" key="5">
    <source>
        <dbReference type="ARBA" id="ARBA00022475"/>
    </source>
</evidence>
<protein>
    <submittedName>
        <fullName evidence="22">Penicillin-binding protein</fullName>
    </submittedName>
</protein>
<dbReference type="EMBL" id="VULT01000002">
    <property type="protein sequence ID" value="MSS16402.1"/>
    <property type="molecule type" value="Genomic_DNA"/>
</dbReference>
<dbReference type="InterPro" id="IPR001264">
    <property type="entry name" value="Glyco_trans_51"/>
</dbReference>
<dbReference type="Gene3D" id="1.10.3810.10">
    <property type="entry name" value="Biosynthetic peptidoglycan transglycosylase-like"/>
    <property type="match status" value="1"/>
</dbReference>
<keyword evidence="14" id="KW-0511">Multifunctional enzyme</keyword>
<evidence type="ECO:0000256" key="1">
    <source>
        <dbReference type="ARBA" id="ARBA00004236"/>
    </source>
</evidence>
<evidence type="ECO:0000256" key="11">
    <source>
        <dbReference type="ARBA" id="ARBA00022960"/>
    </source>
</evidence>
<dbReference type="InterPro" id="IPR023346">
    <property type="entry name" value="Lysozyme-like_dom_sf"/>
</dbReference>
<evidence type="ECO:0000256" key="6">
    <source>
        <dbReference type="ARBA" id="ARBA00022645"/>
    </source>
</evidence>
<keyword evidence="19" id="KW-1133">Transmembrane helix</keyword>
<evidence type="ECO:0000256" key="8">
    <source>
        <dbReference type="ARBA" id="ARBA00022676"/>
    </source>
</evidence>
<dbReference type="AlphaFoldDB" id="A0A6L5XD31"/>
<keyword evidence="12" id="KW-0573">Peptidoglycan synthesis</keyword>
<dbReference type="Pfam" id="PF00912">
    <property type="entry name" value="Transgly"/>
    <property type="match status" value="1"/>
</dbReference>
<dbReference type="SUPFAM" id="SSF56601">
    <property type="entry name" value="beta-lactamase/transpeptidase-like"/>
    <property type="match status" value="1"/>
</dbReference>
<evidence type="ECO:0000256" key="7">
    <source>
        <dbReference type="ARBA" id="ARBA00022670"/>
    </source>
</evidence>
<comment type="similarity">
    <text evidence="3">In the C-terminal section; belongs to the transpeptidase family.</text>
</comment>
<dbReference type="GO" id="GO:0030288">
    <property type="term" value="C:outer membrane-bounded periplasmic space"/>
    <property type="evidence" value="ECO:0007669"/>
    <property type="project" value="TreeGrafter"/>
</dbReference>
<keyword evidence="11" id="KW-0133">Cell shape</keyword>
<evidence type="ECO:0000259" key="20">
    <source>
        <dbReference type="Pfam" id="PF00905"/>
    </source>
</evidence>
<evidence type="ECO:0000256" key="15">
    <source>
        <dbReference type="ARBA" id="ARBA00023316"/>
    </source>
</evidence>
<evidence type="ECO:0000256" key="4">
    <source>
        <dbReference type="ARBA" id="ARBA00007739"/>
    </source>
</evidence>
<comment type="caution">
    <text evidence="22">The sequence shown here is derived from an EMBL/GenBank/DDBJ whole genome shotgun (WGS) entry which is preliminary data.</text>
</comment>
<dbReference type="PANTHER" id="PTHR32282">
    <property type="entry name" value="BINDING PROTEIN TRANSPEPTIDASE, PUTATIVE-RELATED"/>
    <property type="match status" value="1"/>
</dbReference>